<dbReference type="EMBL" id="JBHTEY010000004">
    <property type="protein sequence ID" value="MFC7617016.1"/>
    <property type="molecule type" value="Genomic_DNA"/>
</dbReference>
<dbReference type="InterPro" id="IPR003593">
    <property type="entry name" value="AAA+_ATPase"/>
</dbReference>
<dbReference type="Pfam" id="PF00931">
    <property type="entry name" value="NB-ARC"/>
    <property type="match status" value="1"/>
</dbReference>
<dbReference type="InterPro" id="IPR027417">
    <property type="entry name" value="P-loop_NTPase"/>
</dbReference>
<evidence type="ECO:0000259" key="2">
    <source>
        <dbReference type="SMART" id="SM00382"/>
    </source>
</evidence>
<gene>
    <name evidence="3" type="ORF">ACFQV2_29855</name>
</gene>
<dbReference type="PANTHER" id="PTHR47691">
    <property type="entry name" value="REGULATOR-RELATED"/>
    <property type="match status" value="1"/>
</dbReference>
<keyword evidence="4" id="KW-1185">Reference proteome</keyword>
<dbReference type="Proteomes" id="UP001596512">
    <property type="component" value="Unassembled WGS sequence"/>
</dbReference>
<dbReference type="PANTHER" id="PTHR47691:SF3">
    <property type="entry name" value="HTH-TYPE TRANSCRIPTIONAL REGULATOR RV0890C-RELATED"/>
    <property type="match status" value="1"/>
</dbReference>
<dbReference type="SUPFAM" id="SSF52540">
    <property type="entry name" value="P-loop containing nucleoside triphosphate hydrolases"/>
    <property type="match status" value="1"/>
</dbReference>
<accession>A0ABW2TW48</accession>
<feature type="domain" description="AAA+ ATPase" evidence="2">
    <location>
        <begin position="180"/>
        <end position="329"/>
    </location>
</feature>
<feature type="compositionally biased region" description="Low complexity" evidence="1">
    <location>
        <begin position="336"/>
        <end position="366"/>
    </location>
</feature>
<organism evidence="3 4">
    <name type="scientific">Actinokineospora soli</name>
    <dbReference type="NCBI Taxonomy" id="1048753"/>
    <lineage>
        <taxon>Bacteria</taxon>
        <taxon>Bacillati</taxon>
        <taxon>Actinomycetota</taxon>
        <taxon>Actinomycetes</taxon>
        <taxon>Pseudonocardiales</taxon>
        <taxon>Pseudonocardiaceae</taxon>
        <taxon>Actinokineospora</taxon>
    </lineage>
</organism>
<evidence type="ECO:0000313" key="3">
    <source>
        <dbReference type="EMBL" id="MFC7617016.1"/>
    </source>
</evidence>
<proteinExistence type="predicted"/>
<evidence type="ECO:0000256" key="1">
    <source>
        <dbReference type="SAM" id="MobiDB-lite"/>
    </source>
</evidence>
<name>A0ABW2TW48_9PSEU</name>
<feature type="region of interest" description="Disordered" evidence="1">
    <location>
        <begin position="322"/>
        <end position="366"/>
    </location>
</feature>
<dbReference type="InterPro" id="IPR002182">
    <property type="entry name" value="NB-ARC"/>
</dbReference>
<sequence>MATWLTRRERWTQPPRHVRSGYRYAVGLDATPAVRPVVIGDLTGAGAWADWARTQVVRAGGTVVAPADAPPGTPALLLSRGVDDDDTEVPADLAAPRLHQVPITVPEPYNGGAGSADAFRTRLLAACGFVAPPRAGDQPPTRFPWSRPAVRNLPVGRDLPGRTDPDLARLRELLLVPSGARTVVLLHGPTGAGKSALAQAYAEHFAWDYQGVWWVSAGTRRSVLRSVAALGAELLPADRMAGRYGETRVLNAVARPQNRRHLLVYDACDDLAALTPDLLPPVEGDVHVLVTTRAGGTADWADHRIGLSDLRPEQAVARLTDRVPDLTPPPRRPSARRCATSPPRCGSRAPGCASAAPACARRATTR</sequence>
<dbReference type="Gene3D" id="3.40.50.300">
    <property type="entry name" value="P-loop containing nucleotide triphosphate hydrolases"/>
    <property type="match status" value="1"/>
</dbReference>
<protein>
    <recommendedName>
        <fullName evidence="2">AAA+ ATPase domain-containing protein</fullName>
    </recommendedName>
</protein>
<dbReference type="SMART" id="SM00382">
    <property type="entry name" value="AAA"/>
    <property type="match status" value="1"/>
</dbReference>
<evidence type="ECO:0000313" key="4">
    <source>
        <dbReference type="Proteomes" id="UP001596512"/>
    </source>
</evidence>
<comment type="caution">
    <text evidence="3">The sequence shown here is derived from an EMBL/GenBank/DDBJ whole genome shotgun (WGS) entry which is preliminary data.</text>
</comment>
<reference evidence="4" key="1">
    <citation type="journal article" date="2019" name="Int. J. Syst. Evol. Microbiol.">
        <title>The Global Catalogue of Microorganisms (GCM) 10K type strain sequencing project: providing services to taxonomists for standard genome sequencing and annotation.</title>
        <authorList>
            <consortium name="The Broad Institute Genomics Platform"/>
            <consortium name="The Broad Institute Genome Sequencing Center for Infectious Disease"/>
            <person name="Wu L."/>
            <person name="Ma J."/>
        </authorList>
    </citation>
    <scope>NUCLEOTIDE SEQUENCE [LARGE SCALE GENOMIC DNA]</scope>
    <source>
        <strain evidence="4">JCM 17695</strain>
    </source>
</reference>